<dbReference type="Gene3D" id="3.30.70.270">
    <property type="match status" value="1"/>
</dbReference>
<dbReference type="InterPro" id="IPR050469">
    <property type="entry name" value="Diguanylate_Cyclase"/>
</dbReference>
<feature type="non-terminal residue" evidence="2">
    <location>
        <position position="1"/>
    </location>
</feature>
<dbReference type="SUPFAM" id="SSF55073">
    <property type="entry name" value="Nucleotide cyclase"/>
    <property type="match status" value="1"/>
</dbReference>
<dbReference type="NCBIfam" id="TIGR00254">
    <property type="entry name" value="GGDEF"/>
    <property type="match status" value="1"/>
</dbReference>
<dbReference type="CDD" id="cd01949">
    <property type="entry name" value="GGDEF"/>
    <property type="match status" value="1"/>
</dbReference>
<dbReference type="PROSITE" id="PS50887">
    <property type="entry name" value="GGDEF"/>
    <property type="match status" value="1"/>
</dbReference>
<accession>A0A6J4JZ12</accession>
<organism evidence="2">
    <name type="scientific">uncultured Chloroflexia bacterium</name>
    <dbReference type="NCBI Taxonomy" id="1672391"/>
    <lineage>
        <taxon>Bacteria</taxon>
        <taxon>Bacillati</taxon>
        <taxon>Chloroflexota</taxon>
        <taxon>Chloroflexia</taxon>
        <taxon>environmental samples</taxon>
    </lineage>
</organism>
<dbReference type="AlphaFoldDB" id="A0A6J4JZ12"/>
<dbReference type="PANTHER" id="PTHR45138:SF9">
    <property type="entry name" value="DIGUANYLATE CYCLASE DGCM-RELATED"/>
    <property type="match status" value="1"/>
</dbReference>
<dbReference type="EMBL" id="CADCTR010001322">
    <property type="protein sequence ID" value="CAA9290950.1"/>
    <property type="molecule type" value="Genomic_DNA"/>
</dbReference>
<feature type="domain" description="GGDEF" evidence="1">
    <location>
        <begin position="1"/>
        <end position="114"/>
    </location>
</feature>
<dbReference type="SMART" id="SM00267">
    <property type="entry name" value="GGDEF"/>
    <property type="match status" value="1"/>
</dbReference>
<protein>
    <recommendedName>
        <fullName evidence="1">GGDEF domain-containing protein</fullName>
    </recommendedName>
</protein>
<gene>
    <name evidence="2" type="ORF">AVDCRST_MAG93-3887</name>
</gene>
<dbReference type="GO" id="GO:1902201">
    <property type="term" value="P:negative regulation of bacterial-type flagellum-dependent cell motility"/>
    <property type="evidence" value="ECO:0007669"/>
    <property type="project" value="TreeGrafter"/>
</dbReference>
<reference evidence="2" key="1">
    <citation type="submission" date="2020-02" db="EMBL/GenBank/DDBJ databases">
        <authorList>
            <person name="Meier V. D."/>
        </authorList>
    </citation>
    <scope>NUCLEOTIDE SEQUENCE</scope>
    <source>
        <strain evidence="2">AVDCRST_MAG93</strain>
    </source>
</reference>
<dbReference type="InterPro" id="IPR029787">
    <property type="entry name" value="Nucleotide_cyclase"/>
</dbReference>
<dbReference type="Pfam" id="PF00990">
    <property type="entry name" value="GGDEF"/>
    <property type="match status" value="1"/>
</dbReference>
<sequence>EFGHEVGDAVLKQVAQFIRETASGGYRLSGDEFAVVMEGVSLEQGFLRMEQLRSSVERAATSFGVPDGREIHITVGVAQSPRDAKDLRGLMEAADAALESGKESGRNQVALPSNEEMVMKSCYYPASQVRKLKVLAERLGRKESQLLREGLDEIFRKYDVIRET</sequence>
<proteinExistence type="predicted"/>
<dbReference type="InterPro" id="IPR043128">
    <property type="entry name" value="Rev_trsase/Diguanyl_cyclase"/>
</dbReference>
<dbReference type="GO" id="GO:0052621">
    <property type="term" value="F:diguanylate cyclase activity"/>
    <property type="evidence" value="ECO:0007669"/>
    <property type="project" value="TreeGrafter"/>
</dbReference>
<dbReference type="GO" id="GO:0043709">
    <property type="term" value="P:cell adhesion involved in single-species biofilm formation"/>
    <property type="evidence" value="ECO:0007669"/>
    <property type="project" value="TreeGrafter"/>
</dbReference>
<name>A0A6J4JZ12_9CHLR</name>
<evidence type="ECO:0000259" key="1">
    <source>
        <dbReference type="PROSITE" id="PS50887"/>
    </source>
</evidence>
<evidence type="ECO:0000313" key="2">
    <source>
        <dbReference type="EMBL" id="CAA9290950.1"/>
    </source>
</evidence>
<dbReference type="GO" id="GO:0005886">
    <property type="term" value="C:plasma membrane"/>
    <property type="evidence" value="ECO:0007669"/>
    <property type="project" value="TreeGrafter"/>
</dbReference>
<dbReference type="PANTHER" id="PTHR45138">
    <property type="entry name" value="REGULATORY COMPONENTS OF SENSORY TRANSDUCTION SYSTEM"/>
    <property type="match status" value="1"/>
</dbReference>
<dbReference type="InterPro" id="IPR000160">
    <property type="entry name" value="GGDEF_dom"/>
</dbReference>